<sequence>MPLMQRLSANGILALLLAMLVLAGEEAHARAGGGGGGRGGGGLVVILYPLLLVYAGIVTWLLRRKSREARAALALAARDKAWDPDELKARIEQVFFKVQNAWTLRNQDLARDCMSERLYRKHKLQTDQMIQDGTRNILECVNLSKATIVEIADFRDNAKDRLWACMEGSMIDYHIRLSTGAVAKGSKDKPEDFSELWKFIRTPQGWVLDEIDQSVDLSDLMGFKSIVE</sequence>
<dbReference type="SMART" id="SM00978">
    <property type="entry name" value="Tim44"/>
    <property type="match status" value="1"/>
</dbReference>
<dbReference type="InterPro" id="IPR007379">
    <property type="entry name" value="Tim44-like_dom"/>
</dbReference>
<name>A0A2S5TFJ4_9GAMM</name>
<dbReference type="SUPFAM" id="SSF54427">
    <property type="entry name" value="NTF2-like"/>
    <property type="match status" value="1"/>
</dbReference>
<proteinExistence type="predicted"/>
<protein>
    <recommendedName>
        <fullName evidence="2">Tim44-like domain-containing protein</fullName>
    </recommendedName>
</protein>
<keyword evidence="4" id="KW-1185">Reference proteome</keyword>
<dbReference type="Gene3D" id="3.10.450.240">
    <property type="match status" value="1"/>
</dbReference>
<evidence type="ECO:0000313" key="3">
    <source>
        <dbReference type="EMBL" id="PPE73702.1"/>
    </source>
</evidence>
<dbReference type="Pfam" id="PF04280">
    <property type="entry name" value="Tim44"/>
    <property type="match status" value="1"/>
</dbReference>
<keyword evidence="1" id="KW-1133">Transmembrane helix</keyword>
<keyword evidence="1" id="KW-0812">Transmembrane</keyword>
<dbReference type="EMBL" id="PSNW01000006">
    <property type="protein sequence ID" value="PPE73702.1"/>
    <property type="molecule type" value="Genomic_DNA"/>
</dbReference>
<accession>A0A2S5TFJ4</accession>
<keyword evidence="1" id="KW-0472">Membrane</keyword>
<gene>
    <name evidence="3" type="ORF">C3942_12985</name>
</gene>
<dbReference type="Proteomes" id="UP000238220">
    <property type="component" value="Unassembled WGS sequence"/>
</dbReference>
<dbReference type="InterPro" id="IPR032710">
    <property type="entry name" value="NTF2-like_dom_sf"/>
</dbReference>
<evidence type="ECO:0000259" key="2">
    <source>
        <dbReference type="SMART" id="SM00978"/>
    </source>
</evidence>
<feature type="transmembrane region" description="Helical" evidence="1">
    <location>
        <begin position="41"/>
        <end position="62"/>
    </location>
</feature>
<dbReference type="AlphaFoldDB" id="A0A2S5TFJ4"/>
<evidence type="ECO:0000256" key="1">
    <source>
        <dbReference type="SAM" id="Phobius"/>
    </source>
</evidence>
<evidence type="ECO:0000313" key="4">
    <source>
        <dbReference type="Proteomes" id="UP000238220"/>
    </source>
</evidence>
<dbReference type="OrthoDB" id="7066974at2"/>
<organism evidence="3 4">
    <name type="scientific">Solimonas fluminis</name>
    <dbReference type="NCBI Taxonomy" id="2086571"/>
    <lineage>
        <taxon>Bacteria</taxon>
        <taxon>Pseudomonadati</taxon>
        <taxon>Pseudomonadota</taxon>
        <taxon>Gammaproteobacteria</taxon>
        <taxon>Nevskiales</taxon>
        <taxon>Nevskiaceae</taxon>
        <taxon>Solimonas</taxon>
    </lineage>
</organism>
<feature type="domain" description="Tim44-like" evidence="2">
    <location>
        <begin position="69"/>
        <end position="213"/>
    </location>
</feature>
<comment type="caution">
    <text evidence="3">The sequence shown here is derived from an EMBL/GenBank/DDBJ whole genome shotgun (WGS) entry which is preliminary data.</text>
</comment>
<reference evidence="3 4" key="1">
    <citation type="submission" date="2018-02" db="EMBL/GenBank/DDBJ databases">
        <title>Genome sequencing of Solimonas sp. HR-BB.</title>
        <authorList>
            <person name="Lee Y."/>
            <person name="Jeon C.O."/>
        </authorList>
    </citation>
    <scope>NUCLEOTIDE SEQUENCE [LARGE SCALE GENOMIC DNA]</scope>
    <source>
        <strain evidence="3 4">HR-BB</strain>
    </source>
</reference>